<evidence type="ECO:0000256" key="2">
    <source>
        <dbReference type="ARBA" id="ARBA00004643"/>
    </source>
</evidence>
<sequence length="40" mass="4505">MITDVQLAVFANVLGVTIFLLVILYHYVVANDPKKSKENK</sequence>
<dbReference type="PANTHER" id="PTHR48164:SF1">
    <property type="entry name" value="DOLICHYL-DIPHOSPHOOLIGOSACCHARIDE--PROTEIN GLYCOSYLTRANSFERASE SUBUNIT 4"/>
    <property type="match status" value="1"/>
</dbReference>
<keyword evidence="6 11" id="KW-0812">Transmembrane</keyword>
<keyword evidence="13" id="KW-1185">Reference proteome</keyword>
<keyword evidence="7" id="KW-0256">Endoplasmic reticulum</keyword>
<feature type="transmembrane region" description="Helical" evidence="11">
    <location>
        <begin position="6"/>
        <end position="30"/>
    </location>
</feature>
<dbReference type="GO" id="GO:0008250">
    <property type="term" value="C:oligosaccharyltransferase complex"/>
    <property type="evidence" value="ECO:0007669"/>
    <property type="project" value="TreeGrafter"/>
</dbReference>
<keyword evidence="9 11" id="KW-1133">Transmembrane helix</keyword>
<dbReference type="InterPro" id="IPR018943">
    <property type="entry name" value="Oligosaccaryltransferase"/>
</dbReference>
<evidence type="ECO:0000256" key="4">
    <source>
        <dbReference type="ARBA" id="ARBA00011157"/>
    </source>
</evidence>
<dbReference type="EMBL" id="UZAM01013667">
    <property type="protein sequence ID" value="VDP29305.1"/>
    <property type="molecule type" value="Genomic_DNA"/>
</dbReference>
<dbReference type="OrthoDB" id="2124077at2759"/>
<proteinExistence type="inferred from homology"/>
<comment type="similarity">
    <text evidence="3">Belongs to the OST4 family.</text>
</comment>
<dbReference type="WBParaSite" id="SBAD_0001050201-mRNA-1">
    <property type="protein sequence ID" value="SBAD_0001050201-mRNA-1"/>
    <property type="gene ID" value="SBAD_0001050201"/>
</dbReference>
<comment type="subunit">
    <text evidence="4">Component of the oligosaccharyltransferase (OST) complex.</text>
</comment>
<keyword evidence="8" id="KW-0735">Signal-anchor</keyword>
<gene>
    <name evidence="12" type="ORF">SBAD_LOCUS10139</name>
</gene>
<evidence type="ECO:0000256" key="9">
    <source>
        <dbReference type="ARBA" id="ARBA00022989"/>
    </source>
</evidence>
<comment type="subcellular location">
    <subcellularLocation>
        <location evidence="2">Endoplasmic reticulum membrane</location>
        <topology evidence="2">Single-pass type III membrane protein</topology>
    </subcellularLocation>
</comment>
<reference evidence="12 13" key="2">
    <citation type="submission" date="2018-11" db="EMBL/GenBank/DDBJ databases">
        <authorList>
            <consortium name="Pathogen Informatics"/>
        </authorList>
    </citation>
    <scope>NUCLEOTIDE SEQUENCE [LARGE SCALE GENOMIC DNA]</scope>
</reference>
<evidence type="ECO:0000256" key="6">
    <source>
        <dbReference type="ARBA" id="ARBA00022692"/>
    </source>
</evidence>
<dbReference type="InterPro" id="IPR036330">
    <property type="entry name" value="Ost4p_sf"/>
</dbReference>
<dbReference type="Pfam" id="PF10215">
    <property type="entry name" value="Ost4"/>
    <property type="match status" value="1"/>
</dbReference>
<keyword evidence="10 11" id="KW-0472">Membrane</keyword>
<protein>
    <recommendedName>
        <fullName evidence="5">Dolichyl-diphosphooligosaccharide--protein glycosyltransferase subunit 4</fullName>
    </recommendedName>
</protein>
<evidence type="ECO:0000256" key="11">
    <source>
        <dbReference type="SAM" id="Phobius"/>
    </source>
</evidence>
<name>A0A183J2P1_9BILA</name>
<evidence type="ECO:0000256" key="7">
    <source>
        <dbReference type="ARBA" id="ARBA00022824"/>
    </source>
</evidence>
<dbReference type="PANTHER" id="PTHR48164">
    <property type="entry name" value="DOLICHYL-DIPHOSPHOOLIGOSACCHARIDE--PROTEIN GLYCOSYLTRANSFERASE SUBUNIT 4"/>
    <property type="match status" value="1"/>
</dbReference>
<evidence type="ECO:0000313" key="13">
    <source>
        <dbReference type="Proteomes" id="UP000270296"/>
    </source>
</evidence>
<evidence type="ECO:0000256" key="3">
    <source>
        <dbReference type="ARBA" id="ARBA00007685"/>
    </source>
</evidence>
<dbReference type="InterPro" id="IPR051307">
    <property type="entry name" value="OST4"/>
</dbReference>
<accession>A0A183J2P1</accession>
<reference evidence="14" key="1">
    <citation type="submission" date="2016-06" db="UniProtKB">
        <authorList>
            <consortium name="WormBaseParasite"/>
        </authorList>
    </citation>
    <scope>IDENTIFICATION</scope>
</reference>
<evidence type="ECO:0000313" key="14">
    <source>
        <dbReference type="WBParaSite" id="SBAD_0001050201-mRNA-1"/>
    </source>
</evidence>
<dbReference type="SUPFAM" id="SSF103464">
    <property type="entry name" value="Oligosaccharyltransferase subunit ost4p"/>
    <property type="match status" value="1"/>
</dbReference>
<evidence type="ECO:0000256" key="10">
    <source>
        <dbReference type="ARBA" id="ARBA00023136"/>
    </source>
</evidence>
<evidence type="ECO:0000256" key="1">
    <source>
        <dbReference type="ARBA" id="ARBA00002791"/>
    </source>
</evidence>
<dbReference type="Proteomes" id="UP000270296">
    <property type="component" value="Unassembled WGS sequence"/>
</dbReference>
<evidence type="ECO:0000256" key="8">
    <source>
        <dbReference type="ARBA" id="ARBA00022968"/>
    </source>
</evidence>
<comment type="function">
    <text evidence="1">Subunit of the oligosaccharyl transferase (OST) complex that catalyzes the initial transfer of a defined glycan (Glc(3)Man(9)GlcNAc(2) in eukaryotes) from the lipid carrier dolichol-pyrophosphate to an asparagine residue within an Asn-X-Ser/Thr consensus motif in nascent polypeptide chains, the first step in protein N-glycosylation. N-glycosylation occurs cotranslationally and the complex associates with the Sec61 complex at the channel-forming translocon complex that mediates protein translocation across the endoplasmic reticulum (ER). All subunits are required for a maximal enzyme activity.</text>
</comment>
<dbReference type="AlphaFoldDB" id="A0A183J2P1"/>
<evidence type="ECO:0000313" key="12">
    <source>
        <dbReference type="EMBL" id="VDP29305.1"/>
    </source>
</evidence>
<evidence type="ECO:0000256" key="5">
    <source>
        <dbReference type="ARBA" id="ARBA00017662"/>
    </source>
</evidence>
<organism evidence="14">
    <name type="scientific">Soboliphyme baturini</name>
    <dbReference type="NCBI Taxonomy" id="241478"/>
    <lineage>
        <taxon>Eukaryota</taxon>
        <taxon>Metazoa</taxon>
        <taxon>Ecdysozoa</taxon>
        <taxon>Nematoda</taxon>
        <taxon>Enoplea</taxon>
        <taxon>Dorylaimia</taxon>
        <taxon>Dioctophymatida</taxon>
        <taxon>Dioctophymatoidea</taxon>
        <taxon>Soboliphymatidae</taxon>
        <taxon>Soboliphyme</taxon>
    </lineage>
</organism>
<dbReference type="GO" id="GO:0018279">
    <property type="term" value="P:protein N-linked glycosylation via asparagine"/>
    <property type="evidence" value="ECO:0007669"/>
    <property type="project" value="TreeGrafter"/>
</dbReference>